<evidence type="ECO:0000256" key="6">
    <source>
        <dbReference type="ARBA" id="ARBA00022801"/>
    </source>
</evidence>
<dbReference type="RefSeq" id="XP_031573494.1">
    <property type="nucleotide sequence ID" value="XM_031717634.1"/>
</dbReference>
<comment type="catalytic activity">
    <reaction evidence="11">
        <text>ATP + H2O = ADP + phosphate + H(+)</text>
        <dbReference type="Rhea" id="RHEA:13065"/>
        <dbReference type="ChEBI" id="CHEBI:15377"/>
        <dbReference type="ChEBI" id="CHEBI:15378"/>
        <dbReference type="ChEBI" id="CHEBI:30616"/>
        <dbReference type="ChEBI" id="CHEBI:43474"/>
        <dbReference type="ChEBI" id="CHEBI:456216"/>
    </reaction>
</comment>
<reference evidence="16" key="1">
    <citation type="submission" date="2025-08" db="UniProtKB">
        <authorList>
            <consortium name="RefSeq"/>
        </authorList>
    </citation>
    <scope>IDENTIFICATION</scope>
    <source>
        <tissue evidence="16">Tentacle</tissue>
    </source>
</reference>
<keyword evidence="8" id="KW-0460">Magnesium</keyword>
<dbReference type="GeneID" id="116307387"/>
<keyword evidence="6" id="KW-0378">Hydrolase</keyword>
<dbReference type="InterPro" id="IPR050304">
    <property type="entry name" value="MT-severing_AAA_ATPase"/>
</dbReference>
<evidence type="ECO:0000256" key="12">
    <source>
        <dbReference type="RuleBase" id="RU003651"/>
    </source>
</evidence>
<dbReference type="PANTHER" id="PTHR23074:SF17">
    <property type="entry name" value="FIDGETIN-LIKE PROTEIN 1"/>
    <property type="match status" value="1"/>
</dbReference>
<dbReference type="InterPro" id="IPR041569">
    <property type="entry name" value="AAA_lid_3"/>
</dbReference>
<comment type="subcellular location">
    <subcellularLocation>
        <location evidence="2">Nucleus</location>
    </subcellularLocation>
</comment>
<dbReference type="SUPFAM" id="SSF52540">
    <property type="entry name" value="P-loop containing nucleoside triphosphate hydrolases"/>
    <property type="match status" value="1"/>
</dbReference>
<gene>
    <name evidence="16" type="primary">LOC116307387</name>
</gene>
<evidence type="ECO:0000256" key="2">
    <source>
        <dbReference type="ARBA" id="ARBA00004123"/>
    </source>
</evidence>
<protein>
    <recommendedName>
        <fullName evidence="10">Fidgetin-like protein 1</fullName>
    </recommendedName>
</protein>
<evidence type="ECO:0000259" key="14">
    <source>
        <dbReference type="SMART" id="SM00382"/>
    </source>
</evidence>
<dbReference type="FunFam" id="1.10.8.60:FF:000022">
    <property type="entry name" value="Fidgetin like 1"/>
    <property type="match status" value="1"/>
</dbReference>
<evidence type="ECO:0000256" key="7">
    <source>
        <dbReference type="ARBA" id="ARBA00022840"/>
    </source>
</evidence>
<organism evidence="15 16">
    <name type="scientific">Actinia tenebrosa</name>
    <name type="common">Australian red waratah sea anemone</name>
    <dbReference type="NCBI Taxonomy" id="6105"/>
    <lineage>
        <taxon>Eukaryota</taxon>
        <taxon>Metazoa</taxon>
        <taxon>Cnidaria</taxon>
        <taxon>Anthozoa</taxon>
        <taxon>Hexacorallia</taxon>
        <taxon>Actiniaria</taxon>
        <taxon>Actiniidae</taxon>
        <taxon>Actinia</taxon>
    </lineage>
</organism>
<feature type="region of interest" description="Disordered" evidence="13">
    <location>
        <begin position="296"/>
        <end position="378"/>
    </location>
</feature>
<dbReference type="FunCoup" id="A0A6P8J1U1">
    <property type="interactions" value="1907"/>
</dbReference>
<dbReference type="InParanoid" id="A0A6P8J1U1"/>
<evidence type="ECO:0000313" key="15">
    <source>
        <dbReference type="Proteomes" id="UP000515163"/>
    </source>
</evidence>
<dbReference type="Pfam" id="PF09336">
    <property type="entry name" value="Vps4_C"/>
    <property type="match status" value="1"/>
</dbReference>
<dbReference type="OrthoDB" id="10251136at2759"/>
<dbReference type="PROSITE" id="PS00674">
    <property type="entry name" value="AAA"/>
    <property type="match status" value="1"/>
</dbReference>
<evidence type="ECO:0000256" key="9">
    <source>
        <dbReference type="ARBA" id="ARBA00023242"/>
    </source>
</evidence>
<dbReference type="AlphaFoldDB" id="A0A6P8J1U1"/>
<dbReference type="GO" id="GO:0005524">
    <property type="term" value="F:ATP binding"/>
    <property type="evidence" value="ECO:0007669"/>
    <property type="project" value="UniProtKB-KW"/>
</dbReference>
<keyword evidence="4" id="KW-0479">Metal-binding</keyword>
<keyword evidence="5 12" id="KW-0547">Nucleotide-binding</keyword>
<dbReference type="Pfam" id="PF00004">
    <property type="entry name" value="AAA"/>
    <property type="match status" value="1"/>
</dbReference>
<feature type="compositionally biased region" description="Polar residues" evidence="13">
    <location>
        <begin position="222"/>
        <end position="240"/>
    </location>
</feature>
<dbReference type="Gene3D" id="1.10.8.60">
    <property type="match status" value="1"/>
</dbReference>
<dbReference type="Proteomes" id="UP000515163">
    <property type="component" value="Unplaced"/>
</dbReference>
<dbReference type="CDD" id="cd19525">
    <property type="entry name" value="RecA-like_Figl-1"/>
    <property type="match status" value="1"/>
</dbReference>
<keyword evidence="15" id="KW-1185">Reference proteome</keyword>
<proteinExistence type="inferred from homology"/>
<evidence type="ECO:0000256" key="4">
    <source>
        <dbReference type="ARBA" id="ARBA00022723"/>
    </source>
</evidence>
<dbReference type="GO" id="GO:0046872">
    <property type="term" value="F:metal ion binding"/>
    <property type="evidence" value="ECO:0007669"/>
    <property type="project" value="UniProtKB-KW"/>
</dbReference>
<feature type="compositionally biased region" description="Polar residues" evidence="13">
    <location>
        <begin position="146"/>
        <end position="164"/>
    </location>
</feature>
<evidence type="ECO:0000256" key="8">
    <source>
        <dbReference type="ARBA" id="ARBA00022842"/>
    </source>
</evidence>
<comment type="cofactor">
    <cofactor evidence="1">
        <name>Mg(2+)</name>
        <dbReference type="ChEBI" id="CHEBI:18420"/>
    </cofactor>
</comment>
<dbReference type="InterPro" id="IPR015415">
    <property type="entry name" value="Spast_Vps4_C"/>
</dbReference>
<dbReference type="InterPro" id="IPR003959">
    <property type="entry name" value="ATPase_AAA_core"/>
</dbReference>
<dbReference type="SMART" id="SM00382">
    <property type="entry name" value="AAA"/>
    <property type="match status" value="1"/>
</dbReference>
<dbReference type="InterPro" id="IPR003593">
    <property type="entry name" value="AAA+_ATPase"/>
</dbReference>
<dbReference type="InterPro" id="IPR027417">
    <property type="entry name" value="P-loop_NTPase"/>
</dbReference>
<dbReference type="InterPro" id="IPR047858">
    <property type="entry name" value="FIGNL1_ATPase"/>
</dbReference>
<evidence type="ECO:0000313" key="16">
    <source>
        <dbReference type="RefSeq" id="XP_031573494.1"/>
    </source>
</evidence>
<evidence type="ECO:0000256" key="11">
    <source>
        <dbReference type="ARBA" id="ARBA00049360"/>
    </source>
</evidence>
<evidence type="ECO:0000256" key="10">
    <source>
        <dbReference type="ARBA" id="ARBA00035694"/>
    </source>
</evidence>
<evidence type="ECO:0000256" key="1">
    <source>
        <dbReference type="ARBA" id="ARBA00001946"/>
    </source>
</evidence>
<comment type="similarity">
    <text evidence="3 12">Belongs to the AAA ATPase family.</text>
</comment>
<dbReference type="Pfam" id="PF17862">
    <property type="entry name" value="AAA_lid_3"/>
    <property type="match status" value="1"/>
</dbReference>
<feature type="region of interest" description="Disordered" evidence="13">
    <location>
        <begin position="209"/>
        <end position="254"/>
    </location>
</feature>
<dbReference type="InterPro" id="IPR003960">
    <property type="entry name" value="ATPase_AAA_CS"/>
</dbReference>
<dbReference type="FunFam" id="3.40.50.300:FF:000093">
    <property type="entry name" value="Fidgetin-like 1"/>
    <property type="match status" value="1"/>
</dbReference>
<keyword evidence="9" id="KW-0539">Nucleus</keyword>
<dbReference type="GO" id="GO:0008568">
    <property type="term" value="F:microtubule severing ATPase activity"/>
    <property type="evidence" value="ECO:0007669"/>
    <property type="project" value="TreeGrafter"/>
</dbReference>
<evidence type="ECO:0000256" key="3">
    <source>
        <dbReference type="ARBA" id="ARBA00006914"/>
    </source>
</evidence>
<accession>A0A6P8J1U1</accession>
<name>A0A6P8J1U1_ACTTE</name>
<feature type="domain" description="AAA+ ATPase" evidence="14">
    <location>
        <begin position="442"/>
        <end position="578"/>
    </location>
</feature>
<dbReference type="GO" id="GO:0016887">
    <property type="term" value="F:ATP hydrolysis activity"/>
    <property type="evidence" value="ECO:0007669"/>
    <property type="project" value="InterPro"/>
</dbReference>
<evidence type="ECO:0000256" key="5">
    <source>
        <dbReference type="ARBA" id="ARBA00022741"/>
    </source>
</evidence>
<dbReference type="GO" id="GO:0005634">
    <property type="term" value="C:nucleus"/>
    <property type="evidence" value="ECO:0007669"/>
    <property type="project" value="UniProtKB-SubCell"/>
</dbReference>
<evidence type="ECO:0000256" key="13">
    <source>
        <dbReference type="SAM" id="MobiDB-lite"/>
    </source>
</evidence>
<dbReference type="KEGG" id="aten:116307387"/>
<dbReference type="PANTHER" id="PTHR23074">
    <property type="entry name" value="AAA DOMAIN-CONTAINING"/>
    <property type="match status" value="1"/>
</dbReference>
<keyword evidence="7 12" id="KW-0067">ATP-binding</keyword>
<dbReference type="Gene3D" id="3.40.50.300">
    <property type="entry name" value="P-loop containing nucleotide triphosphate hydrolases"/>
    <property type="match status" value="1"/>
</dbReference>
<feature type="region of interest" description="Disordered" evidence="13">
    <location>
        <begin position="127"/>
        <end position="195"/>
    </location>
</feature>
<feature type="compositionally biased region" description="Polar residues" evidence="13">
    <location>
        <begin position="129"/>
        <end position="138"/>
    </location>
</feature>
<sequence length="684" mass="76324">MNFSERDSKLLSLWQSLHFEAESNDSSPSRKADDLRGLLNQISHLHSSGVVSREGYSRLSRQYADKYCGFVDGQDTNSGLNNFAEPVLALVTGHRNDSPNWESSLTLDAFKNSKVWKDVIKRNQELELSKNTQNQSPHFSEDSMVTEVSSSDNSWKDNLTNQRNSKLDPNAETSKQNPPAIMEKTGHDTEENITSSNKRKWNFVYSNEDSTTTRQPLHGNIAGTSKSTLHGQTQGPNPSYNKAFPSKDNANTSMQPIKEQGQNLFTRKDDGEDFQEQSKPSKFITAKHKYIIDCKTKNERGGGHQANRGVGDDRQKTSSGNGYGALSRRTLGTRRGPSSKFVPPVPRNNSDDEVMENTSMTRKRGFDKNSGDMDDGMEPEIDERLKNIEPKMVELIMNEIMDHGPPITWDDIAGLEFAKNVIKEIVVWPMLRPDIFKGLRGPPKGLLLFGPPGTGKTLIGKCIASQSKATFFSISASSLTSKWVGEGEKMVRALFAVARCHLPAVIFIDEIDSLLTQRSDGEHEASRRIKTEFLVQLDGATTNTDERLLVVGATNRPQEIDEAARRRLVKRLYIPLPDGGARHQIIQNLLSQQNYNLTEQDISKIVTRTEGYSGSDMSNLCREAAIGPIRCIATSDIEHITADQVRPIEYTDFDAALSQVRASVSQKDLDTYIQWNTLYGSGSK</sequence>